<comment type="caution">
    <text evidence="5">The sequence shown here is derived from an EMBL/GenBank/DDBJ whole genome shotgun (WGS) entry which is preliminary data.</text>
</comment>
<sequence>MANTNTLLPTTVVGSYPQPGWLVDRAILTANNVVPRVRLKEIWRVAEDVLEGAQDDATLIAIRDMERAGIDIITDGEMRRESYSNRFALALENVDVDNPAVVSGRMGKPTPVPRVVGEIRRRHAVEVRDIAFLRANTDRQVKITLPGPFTLSMQAHDEHYGDDEALAMAYAAVVAEEARDLKAAGADIIQLDEPWLQARPEQAARYGVKAINRALEGVSGTTVVHLCFGYAALVKDKPSGYSFLPQLSDSIATQISIEAAQPKLDLGILAELSNKMIMLGVLDLGSAEVETAETVAARLREGLKHVPAERLVAAPDCGMKYLPRERAFAKLKALADGADIVRRELQG</sequence>
<proteinExistence type="predicted"/>
<evidence type="ECO:0000313" key="6">
    <source>
        <dbReference type="Proteomes" id="UP001196068"/>
    </source>
</evidence>
<dbReference type="PANTHER" id="PTHR30519">
    <property type="entry name" value="5-METHYLTETRAHYDROPTEROYLTRIGLUTAMATE--HOMOCYSTEINE METHYLTRANSFERASE"/>
    <property type="match status" value="1"/>
</dbReference>
<organism evidence="5 6">
    <name type="scientific">Plastoroseomonas arctica</name>
    <dbReference type="NCBI Taxonomy" id="1509237"/>
    <lineage>
        <taxon>Bacteria</taxon>
        <taxon>Pseudomonadati</taxon>
        <taxon>Pseudomonadota</taxon>
        <taxon>Alphaproteobacteria</taxon>
        <taxon>Acetobacterales</taxon>
        <taxon>Acetobacteraceae</taxon>
        <taxon>Plastoroseomonas</taxon>
    </lineage>
</organism>
<keyword evidence="6" id="KW-1185">Reference proteome</keyword>
<keyword evidence="3" id="KW-0862">Zinc</keyword>
<evidence type="ECO:0000256" key="1">
    <source>
        <dbReference type="ARBA" id="ARBA00001947"/>
    </source>
</evidence>
<keyword evidence="5" id="KW-0489">Methyltransferase</keyword>
<dbReference type="RefSeq" id="WP_211875411.1">
    <property type="nucleotide sequence ID" value="NZ_JAAEDH010000019.1"/>
</dbReference>
<evidence type="ECO:0000256" key="3">
    <source>
        <dbReference type="ARBA" id="ARBA00022833"/>
    </source>
</evidence>
<dbReference type="InterPro" id="IPR038071">
    <property type="entry name" value="UROD/MetE-like_sf"/>
</dbReference>
<keyword evidence="5" id="KW-0808">Transferase</keyword>
<keyword evidence="2" id="KW-0479">Metal-binding</keyword>
<dbReference type="SUPFAM" id="SSF51726">
    <property type="entry name" value="UROD/MetE-like"/>
    <property type="match status" value="1"/>
</dbReference>
<dbReference type="GO" id="GO:0032259">
    <property type="term" value="P:methylation"/>
    <property type="evidence" value="ECO:0007669"/>
    <property type="project" value="UniProtKB-KW"/>
</dbReference>
<dbReference type="GO" id="GO:0009086">
    <property type="term" value="P:methionine biosynthetic process"/>
    <property type="evidence" value="ECO:0007669"/>
    <property type="project" value="InterPro"/>
</dbReference>
<reference evidence="5" key="2">
    <citation type="journal article" date="2021" name="Syst. Appl. Microbiol.">
        <title>Roseomonas hellenica sp. nov., isolated from roots of wild-growing Alkanna tinctoria.</title>
        <authorList>
            <person name="Rat A."/>
            <person name="Naranjo H.D."/>
            <person name="Lebbe L."/>
            <person name="Cnockaert M."/>
            <person name="Krigas N."/>
            <person name="Grigoriadou K."/>
            <person name="Maloupa E."/>
            <person name="Willems A."/>
        </authorList>
    </citation>
    <scope>NUCLEOTIDE SEQUENCE</scope>
    <source>
        <strain evidence="5">LMG 28251</strain>
    </source>
</reference>
<dbReference type="Proteomes" id="UP001196068">
    <property type="component" value="Unassembled WGS sequence"/>
</dbReference>
<dbReference type="GO" id="GO:0008270">
    <property type="term" value="F:zinc ion binding"/>
    <property type="evidence" value="ECO:0007669"/>
    <property type="project" value="InterPro"/>
</dbReference>
<dbReference type="GO" id="GO:0003871">
    <property type="term" value="F:5-methyltetrahydropteroyltriglutamate-homocysteine S-methyltransferase activity"/>
    <property type="evidence" value="ECO:0007669"/>
    <property type="project" value="InterPro"/>
</dbReference>
<dbReference type="Gene3D" id="3.20.20.210">
    <property type="match status" value="1"/>
</dbReference>
<feature type="domain" description="Cobalamin-independent methionine synthase MetE C-terminal/archaeal" evidence="4">
    <location>
        <begin position="8"/>
        <end position="338"/>
    </location>
</feature>
<dbReference type="AlphaFoldDB" id="A0AAF1K5V3"/>
<dbReference type="Pfam" id="PF01717">
    <property type="entry name" value="Meth_synt_2"/>
    <property type="match status" value="1"/>
</dbReference>
<evidence type="ECO:0000259" key="4">
    <source>
        <dbReference type="Pfam" id="PF01717"/>
    </source>
</evidence>
<dbReference type="EMBL" id="JAAEDH010000019">
    <property type="protein sequence ID" value="MBR0656544.1"/>
    <property type="molecule type" value="Genomic_DNA"/>
</dbReference>
<comment type="cofactor">
    <cofactor evidence="1">
        <name>Zn(2+)</name>
        <dbReference type="ChEBI" id="CHEBI:29105"/>
    </cofactor>
</comment>
<gene>
    <name evidence="5" type="ORF">GXW79_15795</name>
</gene>
<protein>
    <submittedName>
        <fullName evidence="5">5-methyltetrahydropteroyltriglutamate--homocysteine methyltransferase</fullName>
    </submittedName>
</protein>
<reference evidence="5" key="1">
    <citation type="submission" date="2020-01" db="EMBL/GenBank/DDBJ databases">
        <authorList>
            <person name="Rat A."/>
        </authorList>
    </citation>
    <scope>NUCLEOTIDE SEQUENCE</scope>
    <source>
        <strain evidence="5">LMG 28251</strain>
    </source>
</reference>
<evidence type="ECO:0000313" key="5">
    <source>
        <dbReference type="EMBL" id="MBR0656544.1"/>
    </source>
</evidence>
<dbReference type="InterPro" id="IPR002629">
    <property type="entry name" value="Met_Synth_C/arc"/>
</dbReference>
<accession>A0AAF1K5V3</accession>
<dbReference type="CDD" id="cd03311">
    <property type="entry name" value="CIMS_C_terminal_like"/>
    <property type="match status" value="1"/>
</dbReference>
<evidence type="ECO:0000256" key="2">
    <source>
        <dbReference type="ARBA" id="ARBA00022723"/>
    </source>
</evidence>
<name>A0AAF1K5V3_9PROT</name>